<dbReference type="InterPro" id="IPR032343">
    <property type="entry name" value="MBD2/MBD3_p55-bd"/>
</dbReference>
<evidence type="ECO:0000256" key="3">
    <source>
        <dbReference type="ARBA" id="ARBA00023125"/>
    </source>
</evidence>
<dbReference type="CDD" id="cd01396">
    <property type="entry name" value="MeCP2_MBD"/>
    <property type="match status" value="1"/>
</dbReference>
<name>A0A9Q0M9G4_BLOTA</name>
<dbReference type="InterPro" id="IPR025884">
    <property type="entry name" value="MeCpG-bd_2/3_C_dom"/>
</dbReference>
<gene>
    <name evidence="7" type="ORF">RDWZM_000087</name>
</gene>
<dbReference type="SMART" id="SM00391">
    <property type="entry name" value="MBD"/>
    <property type="match status" value="1"/>
</dbReference>
<dbReference type="PROSITE" id="PS50982">
    <property type="entry name" value="MBD"/>
    <property type="match status" value="1"/>
</dbReference>
<dbReference type="GO" id="GO:0005654">
    <property type="term" value="C:nucleoplasm"/>
    <property type="evidence" value="ECO:0007669"/>
    <property type="project" value="UniProtKB-ARBA"/>
</dbReference>
<dbReference type="GO" id="GO:0000122">
    <property type="term" value="P:negative regulation of transcription by RNA polymerase II"/>
    <property type="evidence" value="ECO:0007669"/>
    <property type="project" value="TreeGrafter"/>
</dbReference>
<keyword evidence="4" id="KW-0804">Transcription</keyword>
<dbReference type="Pfam" id="PF14048">
    <property type="entry name" value="MBD_C"/>
    <property type="match status" value="1"/>
</dbReference>
<dbReference type="Gene3D" id="3.30.890.10">
    <property type="entry name" value="Methyl-cpg-binding Protein 2, Chain A"/>
    <property type="match status" value="1"/>
</dbReference>
<reference evidence="7" key="1">
    <citation type="submission" date="2022-12" db="EMBL/GenBank/DDBJ databases">
        <title>Genome assemblies of Blomia tropicalis.</title>
        <authorList>
            <person name="Cui Y."/>
        </authorList>
    </citation>
    <scope>NUCLEOTIDE SEQUENCE</scope>
    <source>
        <tissue evidence="7">Adult mites</tissue>
    </source>
</reference>
<feature type="domain" description="MBD" evidence="6">
    <location>
        <begin position="1"/>
        <end position="64"/>
    </location>
</feature>
<dbReference type="OMA" id="ISSFDWR"/>
<evidence type="ECO:0000256" key="2">
    <source>
        <dbReference type="ARBA" id="ARBA00023015"/>
    </source>
</evidence>
<dbReference type="Pfam" id="PF16564">
    <property type="entry name" value="MBDa"/>
    <property type="match status" value="1"/>
</dbReference>
<keyword evidence="5" id="KW-0539">Nucleus</keyword>
<proteinExistence type="predicted"/>
<accession>A0A9Q0M9G4</accession>
<protein>
    <recommendedName>
        <fullName evidence="6">MBD domain-containing protein</fullName>
    </recommendedName>
</protein>
<keyword evidence="2" id="KW-0805">Transcription regulation</keyword>
<evidence type="ECO:0000313" key="7">
    <source>
        <dbReference type="EMBL" id="KAJ6221542.1"/>
    </source>
</evidence>
<dbReference type="GO" id="GO:0008327">
    <property type="term" value="F:methyl-CpG binding"/>
    <property type="evidence" value="ECO:0007669"/>
    <property type="project" value="TreeGrafter"/>
</dbReference>
<dbReference type="InterPro" id="IPR016177">
    <property type="entry name" value="DNA-bd_dom_sf"/>
</dbReference>
<evidence type="ECO:0000256" key="1">
    <source>
        <dbReference type="ARBA" id="ARBA00004123"/>
    </source>
</evidence>
<dbReference type="Pfam" id="PF01429">
    <property type="entry name" value="MBD"/>
    <property type="match status" value="1"/>
</dbReference>
<comment type="subcellular location">
    <subcellularLocation>
        <location evidence="1">Nucleus</location>
    </subcellularLocation>
</comment>
<evidence type="ECO:0000259" key="6">
    <source>
        <dbReference type="PROSITE" id="PS50982"/>
    </source>
</evidence>
<evidence type="ECO:0000256" key="5">
    <source>
        <dbReference type="ARBA" id="ARBA00023242"/>
    </source>
</evidence>
<sequence>MSSLSLPDGWRREEIKRPNGLSSGKVEVCYISPSGRKILSKAELAQYLGHNVDLSTFDWNTGRINSALIRKSKRSGKTGLYDYKSLKHDPSLTAPVRRSPFIFKKPVTIIRSQSKSTTLNSQQIRDYNKKACLAISNVKLDSGDKPYQIFWQKRLQGLRASIHDLDSITNFELPSNMKGFLSSFDNDSLLRSVAASLHMNHSTRGQDKHVLQKSKKELVDHDPDRVRNPVAFVNPHQPLFLSTTITEEDIKRQEELVMEARQKLTSVIQDLKFY</sequence>
<evidence type="ECO:0000256" key="4">
    <source>
        <dbReference type="ARBA" id="ARBA00023163"/>
    </source>
</evidence>
<dbReference type="PANTHER" id="PTHR12396">
    <property type="entry name" value="METHYL-CPG BINDING PROTEIN, MBD"/>
    <property type="match status" value="1"/>
</dbReference>
<dbReference type="AlphaFoldDB" id="A0A9Q0M9G4"/>
<dbReference type="PANTHER" id="PTHR12396:SF0">
    <property type="entry name" value="METHYL-CPG BINDING DOMAIN PROTEIN-LIKE, ISOFORM C"/>
    <property type="match status" value="1"/>
</dbReference>
<evidence type="ECO:0000313" key="8">
    <source>
        <dbReference type="Proteomes" id="UP001142055"/>
    </source>
</evidence>
<keyword evidence="8" id="KW-1185">Reference proteome</keyword>
<comment type="caution">
    <text evidence="7">The sequence shown here is derived from an EMBL/GenBank/DDBJ whole genome shotgun (WGS) entry which is preliminary data.</text>
</comment>
<dbReference type="EMBL" id="JAPWDV010000001">
    <property type="protein sequence ID" value="KAJ6221542.1"/>
    <property type="molecule type" value="Genomic_DNA"/>
</dbReference>
<dbReference type="SUPFAM" id="SSF54171">
    <property type="entry name" value="DNA-binding domain"/>
    <property type="match status" value="1"/>
</dbReference>
<keyword evidence="3" id="KW-0238">DNA-binding</keyword>
<dbReference type="GO" id="GO:0006346">
    <property type="term" value="P:DNA methylation-dependent constitutive heterochromatin formation"/>
    <property type="evidence" value="ECO:0007669"/>
    <property type="project" value="TreeGrafter"/>
</dbReference>
<dbReference type="Proteomes" id="UP001142055">
    <property type="component" value="Chromosome 1"/>
</dbReference>
<organism evidence="7 8">
    <name type="scientific">Blomia tropicalis</name>
    <name type="common">Mite</name>
    <dbReference type="NCBI Taxonomy" id="40697"/>
    <lineage>
        <taxon>Eukaryota</taxon>
        <taxon>Metazoa</taxon>
        <taxon>Ecdysozoa</taxon>
        <taxon>Arthropoda</taxon>
        <taxon>Chelicerata</taxon>
        <taxon>Arachnida</taxon>
        <taxon>Acari</taxon>
        <taxon>Acariformes</taxon>
        <taxon>Sarcoptiformes</taxon>
        <taxon>Astigmata</taxon>
        <taxon>Glycyphagoidea</taxon>
        <taxon>Echimyopodidae</taxon>
        <taxon>Blomia</taxon>
    </lineage>
</organism>
<dbReference type="InterPro" id="IPR001739">
    <property type="entry name" value="Methyl_CpG_DNA-bd"/>
</dbReference>